<dbReference type="Proteomes" id="UP000070700">
    <property type="component" value="Unassembled WGS sequence"/>
</dbReference>
<evidence type="ECO:0000313" key="2">
    <source>
        <dbReference type="EMBL" id="KUJ22995.1"/>
    </source>
</evidence>
<dbReference type="InParanoid" id="A0A194XRS6"/>
<evidence type="ECO:0000256" key="1">
    <source>
        <dbReference type="SAM" id="MobiDB-lite"/>
    </source>
</evidence>
<dbReference type="AlphaFoldDB" id="A0A194XRS6"/>
<evidence type="ECO:0000313" key="3">
    <source>
        <dbReference type="Proteomes" id="UP000070700"/>
    </source>
</evidence>
<gene>
    <name evidence="2" type="ORF">LY89DRAFT_679820</name>
</gene>
<dbReference type="OrthoDB" id="4436136at2759"/>
<dbReference type="KEGG" id="psco:LY89DRAFT_679820"/>
<evidence type="ECO:0008006" key="4">
    <source>
        <dbReference type="Google" id="ProtNLM"/>
    </source>
</evidence>
<feature type="region of interest" description="Disordered" evidence="1">
    <location>
        <begin position="490"/>
        <end position="510"/>
    </location>
</feature>
<sequence length="538" mass="61569">MSVEHSTLERPESFSQVVRAKDDLRFKFSHTQAAKGLGLNAEEQESLRTNFELYAVKDQAIPYWTETSVMKFLRQQLPPDLTYHVVDAAPILYRSVLRLASYPYLLEPVQLLTLDALRTAVVILCRRPLWASRDRDMSDFWFERLERKHRRLLFQSLMDRIPTIQYIARTEKDDEDLNDVLDALERDDYSVWNADTSNDLEEPLVSTETRLPSSNSGELSGVIPRYEFRSWLRLVLLFRLENESDVQWRRKLEAVTDSVLDSFSEHDTGHLGKDITWQEFDRTTTNATPLLHIGISRMFEPLIRHSNITSRAFSMPGLSQLFSSFGYFPGVTSKTSQQLPPQELTHPILCQLAIFLPLIDVREHTMLSRAEFVEYANERIYPGLMLLSGLGITSQSSDAISHVIYGAFFGALPDTGAPFDRAGQVCIFQLAPVHRVFVAARAPRTPDALDLTFSKEVARRGFKVELVTDKSEMVELIIEDGMKNASFAQWGSHQDEGSDRTLIGETRNEDEDMKSNELFGDFKIEDMKLLGFPNQNKQ</sequence>
<protein>
    <recommendedName>
        <fullName evidence="4">TLDc domain-containing protein</fullName>
    </recommendedName>
</protein>
<organism evidence="2 3">
    <name type="scientific">Mollisia scopiformis</name>
    <name type="common">Conifer needle endophyte fungus</name>
    <name type="synonym">Phialocephala scopiformis</name>
    <dbReference type="NCBI Taxonomy" id="149040"/>
    <lineage>
        <taxon>Eukaryota</taxon>
        <taxon>Fungi</taxon>
        <taxon>Dikarya</taxon>
        <taxon>Ascomycota</taxon>
        <taxon>Pezizomycotina</taxon>
        <taxon>Leotiomycetes</taxon>
        <taxon>Helotiales</taxon>
        <taxon>Mollisiaceae</taxon>
        <taxon>Mollisia</taxon>
    </lineage>
</organism>
<reference evidence="2 3" key="1">
    <citation type="submission" date="2015-10" db="EMBL/GenBank/DDBJ databases">
        <title>Full genome of DAOMC 229536 Phialocephala scopiformis, a fungal endophyte of spruce producing the potent anti-insectan compound rugulosin.</title>
        <authorList>
            <consortium name="DOE Joint Genome Institute"/>
            <person name="Walker A.K."/>
            <person name="Frasz S.L."/>
            <person name="Seifert K.A."/>
            <person name="Miller J.D."/>
            <person name="Mondo S.J."/>
            <person name="Labutti K."/>
            <person name="Lipzen A."/>
            <person name="Dockter R."/>
            <person name="Kennedy M."/>
            <person name="Grigoriev I.V."/>
            <person name="Spatafora J.W."/>
        </authorList>
    </citation>
    <scope>NUCLEOTIDE SEQUENCE [LARGE SCALE GENOMIC DNA]</scope>
    <source>
        <strain evidence="2 3">CBS 120377</strain>
    </source>
</reference>
<dbReference type="RefSeq" id="XP_018077350.1">
    <property type="nucleotide sequence ID" value="XM_018213944.1"/>
</dbReference>
<keyword evidence="3" id="KW-1185">Reference proteome</keyword>
<dbReference type="EMBL" id="KQ947405">
    <property type="protein sequence ID" value="KUJ22995.1"/>
    <property type="molecule type" value="Genomic_DNA"/>
</dbReference>
<proteinExistence type="predicted"/>
<name>A0A194XRS6_MOLSC</name>
<dbReference type="GeneID" id="28823670"/>
<accession>A0A194XRS6</accession>